<keyword evidence="2 8" id="KW-1003">Cell membrane</keyword>
<evidence type="ECO:0000256" key="7">
    <source>
        <dbReference type="ARBA" id="ARBA00023211"/>
    </source>
</evidence>
<dbReference type="AlphaFoldDB" id="A0AAW5R0V1"/>
<keyword evidence="7 8" id="KW-0464">Manganese</keyword>
<evidence type="ECO:0000256" key="8">
    <source>
        <dbReference type="HAMAP-Rule" id="MF_01521"/>
    </source>
</evidence>
<keyword evidence="5 8" id="KW-0406">Ion transport</keyword>
<gene>
    <name evidence="8" type="primary">mntP</name>
    <name evidence="9" type="ORF">MUB46_11525</name>
</gene>
<feature type="transmembrane region" description="Helical" evidence="8">
    <location>
        <begin position="149"/>
        <end position="172"/>
    </location>
</feature>
<comment type="similarity">
    <text evidence="8">Belongs to the MntP (TC 9.B.29) family.</text>
</comment>
<evidence type="ECO:0000256" key="1">
    <source>
        <dbReference type="ARBA" id="ARBA00022448"/>
    </source>
</evidence>
<keyword evidence="4 8" id="KW-1133">Transmembrane helix</keyword>
<feature type="transmembrane region" description="Helical" evidence="8">
    <location>
        <begin position="76"/>
        <end position="95"/>
    </location>
</feature>
<keyword evidence="10" id="KW-1185">Reference proteome</keyword>
<comment type="caution">
    <text evidence="9">The sequence shown here is derived from an EMBL/GenBank/DDBJ whole genome shotgun (WGS) entry which is preliminary data.</text>
</comment>
<evidence type="ECO:0000313" key="10">
    <source>
        <dbReference type="Proteomes" id="UP001320898"/>
    </source>
</evidence>
<comment type="function">
    <text evidence="8">Probably functions as a manganese efflux pump.</text>
</comment>
<feature type="transmembrane region" description="Helical" evidence="8">
    <location>
        <begin position="184"/>
        <end position="203"/>
    </location>
</feature>
<evidence type="ECO:0000313" key="9">
    <source>
        <dbReference type="EMBL" id="MCT8972488.1"/>
    </source>
</evidence>
<name>A0AAW5R0V1_9HYPH</name>
<dbReference type="Pfam" id="PF02659">
    <property type="entry name" value="Mntp"/>
    <property type="match status" value="1"/>
</dbReference>
<feature type="transmembrane region" description="Helical" evidence="8">
    <location>
        <begin position="122"/>
        <end position="142"/>
    </location>
</feature>
<evidence type="ECO:0000256" key="6">
    <source>
        <dbReference type="ARBA" id="ARBA00023136"/>
    </source>
</evidence>
<organism evidence="9 10">
    <name type="scientific">Microbaculum marinisediminis</name>
    <dbReference type="NCBI Taxonomy" id="2931392"/>
    <lineage>
        <taxon>Bacteria</taxon>
        <taxon>Pseudomonadati</taxon>
        <taxon>Pseudomonadota</taxon>
        <taxon>Alphaproteobacteria</taxon>
        <taxon>Hyphomicrobiales</taxon>
        <taxon>Tepidamorphaceae</taxon>
        <taxon>Microbaculum</taxon>
    </lineage>
</organism>
<dbReference type="PANTHER" id="PTHR35529:SF1">
    <property type="entry name" value="MANGANESE EFFLUX PUMP MNTP-RELATED"/>
    <property type="match status" value="1"/>
</dbReference>
<evidence type="ECO:0000256" key="3">
    <source>
        <dbReference type="ARBA" id="ARBA00022692"/>
    </source>
</evidence>
<reference evidence="9 10" key="1">
    <citation type="submission" date="2022-04" db="EMBL/GenBank/DDBJ databases">
        <authorList>
            <person name="Ye Y.-Q."/>
            <person name="Du Z.-J."/>
        </authorList>
    </citation>
    <scope>NUCLEOTIDE SEQUENCE [LARGE SCALE GENOMIC DNA]</scope>
    <source>
        <strain evidence="9 10">A6E488</strain>
    </source>
</reference>
<dbReference type="EMBL" id="JALIDZ010000005">
    <property type="protein sequence ID" value="MCT8972488.1"/>
    <property type="molecule type" value="Genomic_DNA"/>
</dbReference>
<evidence type="ECO:0000256" key="5">
    <source>
        <dbReference type="ARBA" id="ARBA00023065"/>
    </source>
</evidence>
<proteinExistence type="inferred from homology"/>
<keyword evidence="1 8" id="KW-0813">Transport</keyword>
<dbReference type="GO" id="GO:0005384">
    <property type="term" value="F:manganese ion transmembrane transporter activity"/>
    <property type="evidence" value="ECO:0007669"/>
    <property type="project" value="UniProtKB-UniRule"/>
</dbReference>
<evidence type="ECO:0000256" key="2">
    <source>
        <dbReference type="ARBA" id="ARBA00022475"/>
    </source>
</evidence>
<keyword evidence="3 8" id="KW-0812">Transmembrane</keyword>
<dbReference type="InterPro" id="IPR022929">
    <property type="entry name" value="Put_MntP"/>
</dbReference>
<comment type="subcellular location">
    <subcellularLocation>
        <location evidence="8">Cell membrane</location>
        <topology evidence="8">Multi-pass membrane protein</topology>
    </subcellularLocation>
</comment>
<accession>A0AAW5R0V1</accession>
<dbReference type="PANTHER" id="PTHR35529">
    <property type="entry name" value="MANGANESE EFFLUX PUMP MNTP-RELATED"/>
    <property type="match status" value="1"/>
</dbReference>
<dbReference type="GO" id="GO:0005886">
    <property type="term" value="C:plasma membrane"/>
    <property type="evidence" value="ECO:0007669"/>
    <property type="project" value="UniProtKB-SubCell"/>
</dbReference>
<sequence length="204" mass="20082">MSPISIGILAIGMSIDAFVASLGQGAAPGAAWGVRSGWARVLRTSAIFGAVEAVAPLIGWVLGVAAHRHISAIDHWVAFGLLAGVGGRMIVHALARPAAASDAASDAGPGAGPSGLPERTGWTVFATAVGTSIDAMAVGVSLAFLEVQIVVVVIAVGLTTMAMTAIGTYAGSFLGQRVGKAAEVVGGIALIAIGGVILADHLAA</sequence>
<keyword evidence="6 8" id="KW-0472">Membrane</keyword>
<dbReference type="InterPro" id="IPR003810">
    <property type="entry name" value="Mntp/YtaF"/>
</dbReference>
<dbReference type="HAMAP" id="MF_01521">
    <property type="entry name" value="MntP_pump"/>
    <property type="match status" value="1"/>
</dbReference>
<feature type="transmembrane region" description="Helical" evidence="8">
    <location>
        <begin position="43"/>
        <end position="64"/>
    </location>
</feature>
<dbReference type="RefSeq" id="WP_261616071.1">
    <property type="nucleotide sequence ID" value="NZ_JALIDZ010000005.1"/>
</dbReference>
<dbReference type="Proteomes" id="UP001320898">
    <property type="component" value="Unassembled WGS sequence"/>
</dbReference>
<protein>
    <recommendedName>
        <fullName evidence="8">Putative manganese efflux pump MntP</fullName>
    </recommendedName>
</protein>
<evidence type="ECO:0000256" key="4">
    <source>
        <dbReference type="ARBA" id="ARBA00022989"/>
    </source>
</evidence>